<dbReference type="AlphaFoldDB" id="A0A5B7K5Y5"/>
<name>A0A5B7K5Y5_PORTR</name>
<evidence type="ECO:0000313" key="1">
    <source>
        <dbReference type="EMBL" id="MPD00055.1"/>
    </source>
</evidence>
<comment type="caution">
    <text evidence="1">The sequence shown here is derived from an EMBL/GenBank/DDBJ whole genome shotgun (WGS) entry which is preliminary data.</text>
</comment>
<reference evidence="1 2" key="1">
    <citation type="submission" date="2019-05" db="EMBL/GenBank/DDBJ databases">
        <title>Another draft genome of Portunus trituberculatus and its Hox gene families provides insights of decapod evolution.</title>
        <authorList>
            <person name="Jeong J.-H."/>
            <person name="Song I."/>
            <person name="Kim S."/>
            <person name="Choi T."/>
            <person name="Kim D."/>
            <person name="Ryu S."/>
            <person name="Kim W."/>
        </authorList>
    </citation>
    <scope>NUCLEOTIDE SEQUENCE [LARGE SCALE GENOMIC DNA]</scope>
    <source>
        <tissue evidence="1">Muscle</tissue>
    </source>
</reference>
<sequence>MAGSLKLYGIIVGLTPGEEPSQGWRLKGRSLYVLPVVPTGGQYFPPGQPVLKQ</sequence>
<dbReference type="Proteomes" id="UP000324222">
    <property type="component" value="Unassembled WGS sequence"/>
</dbReference>
<proteinExistence type="predicted"/>
<accession>A0A5B7K5Y5</accession>
<keyword evidence="2" id="KW-1185">Reference proteome</keyword>
<gene>
    <name evidence="1" type="ORF">E2C01_095503</name>
</gene>
<evidence type="ECO:0000313" key="2">
    <source>
        <dbReference type="Proteomes" id="UP000324222"/>
    </source>
</evidence>
<dbReference type="EMBL" id="VSRR010121169">
    <property type="protein sequence ID" value="MPD00055.1"/>
    <property type="molecule type" value="Genomic_DNA"/>
</dbReference>
<organism evidence="1 2">
    <name type="scientific">Portunus trituberculatus</name>
    <name type="common">Swimming crab</name>
    <name type="synonym">Neptunus trituberculatus</name>
    <dbReference type="NCBI Taxonomy" id="210409"/>
    <lineage>
        <taxon>Eukaryota</taxon>
        <taxon>Metazoa</taxon>
        <taxon>Ecdysozoa</taxon>
        <taxon>Arthropoda</taxon>
        <taxon>Crustacea</taxon>
        <taxon>Multicrustacea</taxon>
        <taxon>Malacostraca</taxon>
        <taxon>Eumalacostraca</taxon>
        <taxon>Eucarida</taxon>
        <taxon>Decapoda</taxon>
        <taxon>Pleocyemata</taxon>
        <taxon>Brachyura</taxon>
        <taxon>Eubrachyura</taxon>
        <taxon>Portunoidea</taxon>
        <taxon>Portunidae</taxon>
        <taxon>Portuninae</taxon>
        <taxon>Portunus</taxon>
    </lineage>
</organism>
<protein>
    <submittedName>
        <fullName evidence="1">Uncharacterized protein</fullName>
    </submittedName>
</protein>